<protein>
    <submittedName>
        <fullName evidence="5">AraC-like DNA-binding protein/mannose-6-phosphate isomerase-like protein (Cupin superfamily)</fullName>
    </submittedName>
</protein>
<dbReference type="PANTHER" id="PTHR43280:SF11">
    <property type="entry name" value="RCS-SPECIFIC HTH-TYPE TRANSCRIPTIONAL ACTIVATOR RCLR"/>
    <property type="match status" value="1"/>
</dbReference>
<dbReference type="RefSeq" id="WP_183600881.1">
    <property type="nucleotide sequence ID" value="NZ_JACHXK010000006.1"/>
</dbReference>
<dbReference type="GO" id="GO:0016853">
    <property type="term" value="F:isomerase activity"/>
    <property type="evidence" value="ECO:0007669"/>
    <property type="project" value="UniProtKB-KW"/>
</dbReference>
<feature type="domain" description="HTH araC/xylS-type" evidence="4">
    <location>
        <begin position="203"/>
        <end position="301"/>
    </location>
</feature>
<dbReference type="Pfam" id="PF12833">
    <property type="entry name" value="HTH_18"/>
    <property type="match status" value="1"/>
</dbReference>
<dbReference type="GO" id="GO:0043565">
    <property type="term" value="F:sequence-specific DNA binding"/>
    <property type="evidence" value="ECO:0007669"/>
    <property type="project" value="InterPro"/>
</dbReference>
<keyword evidence="1" id="KW-0805">Transcription regulation</keyword>
<dbReference type="InterPro" id="IPR018060">
    <property type="entry name" value="HTH_AraC"/>
</dbReference>
<keyword evidence="2 5" id="KW-0238">DNA-binding</keyword>
<keyword evidence="3" id="KW-0804">Transcription</keyword>
<evidence type="ECO:0000313" key="6">
    <source>
        <dbReference type="Proteomes" id="UP000570361"/>
    </source>
</evidence>
<dbReference type="InterPro" id="IPR009057">
    <property type="entry name" value="Homeodomain-like_sf"/>
</dbReference>
<dbReference type="Proteomes" id="UP000570361">
    <property type="component" value="Unassembled WGS sequence"/>
</dbReference>
<dbReference type="GO" id="GO:0003700">
    <property type="term" value="F:DNA-binding transcription factor activity"/>
    <property type="evidence" value="ECO:0007669"/>
    <property type="project" value="InterPro"/>
</dbReference>
<evidence type="ECO:0000256" key="2">
    <source>
        <dbReference type="ARBA" id="ARBA00023125"/>
    </source>
</evidence>
<sequence length="305" mass="35161">MKENTADSITIPYVRQMRPYREWSPGIHYAQAQTMPTGKLNWRRLYDFELLYVSQGAAVTTMHDAAYPLQAGQMILLPPGVWHQNEVLSEPHAKFIGIHFDFLGEMDVQCEDDMVVNENHVQPRKFAVEAVSDEFSPLSDHLVYHPSPAVVEWMEQLIQEFSMRSPGYKLICKGLMLNILVSLLRTQMARRIAKSTPHGPQIAALMQAVEADPSHDWSSRSLASRANMHEDHLAKLFKRIAGKPPGEFVADIRHREARRLLRETEQTVMEIGQQVGYEDLHYFSRVFKRHEGISPREYRKLARML</sequence>
<dbReference type="PRINTS" id="PR00032">
    <property type="entry name" value="HTHARAC"/>
</dbReference>
<evidence type="ECO:0000256" key="1">
    <source>
        <dbReference type="ARBA" id="ARBA00023015"/>
    </source>
</evidence>
<dbReference type="PANTHER" id="PTHR43280">
    <property type="entry name" value="ARAC-FAMILY TRANSCRIPTIONAL REGULATOR"/>
    <property type="match status" value="1"/>
</dbReference>
<dbReference type="SUPFAM" id="SSF46689">
    <property type="entry name" value="Homeodomain-like"/>
    <property type="match status" value="2"/>
</dbReference>
<dbReference type="EMBL" id="JACHXK010000006">
    <property type="protein sequence ID" value="MBB3110983.1"/>
    <property type="molecule type" value="Genomic_DNA"/>
</dbReference>
<dbReference type="Gene3D" id="2.60.120.10">
    <property type="entry name" value="Jelly Rolls"/>
    <property type="match status" value="1"/>
</dbReference>
<evidence type="ECO:0000313" key="5">
    <source>
        <dbReference type="EMBL" id="MBB3110983.1"/>
    </source>
</evidence>
<accession>A0A7W5FNA7</accession>
<evidence type="ECO:0000256" key="3">
    <source>
        <dbReference type="ARBA" id="ARBA00023163"/>
    </source>
</evidence>
<dbReference type="InterPro" id="IPR020449">
    <property type="entry name" value="Tscrpt_reg_AraC-type_HTH"/>
</dbReference>
<organism evidence="5 6">
    <name type="scientific">Paenibacillus phyllosphaerae</name>
    <dbReference type="NCBI Taxonomy" id="274593"/>
    <lineage>
        <taxon>Bacteria</taxon>
        <taxon>Bacillati</taxon>
        <taxon>Bacillota</taxon>
        <taxon>Bacilli</taxon>
        <taxon>Bacillales</taxon>
        <taxon>Paenibacillaceae</taxon>
        <taxon>Paenibacillus</taxon>
    </lineage>
</organism>
<proteinExistence type="predicted"/>
<reference evidence="5 6" key="1">
    <citation type="submission" date="2020-08" db="EMBL/GenBank/DDBJ databases">
        <title>Genomic Encyclopedia of Type Strains, Phase III (KMG-III): the genomes of soil and plant-associated and newly described type strains.</title>
        <authorList>
            <person name="Whitman W."/>
        </authorList>
    </citation>
    <scope>NUCLEOTIDE SEQUENCE [LARGE SCALE GENOMIC DNA]</scope>
    <source>
        <strain evidence="5 6">CECT 5862</strain>
    </source>
</reference>
<dbReference type="AlphaFoldDB" id="A0A7W5FNA7"/>
<name>A0A7W5FNA7_9BACL</name>
<evidence type="ECO:0000259" key="4">
    <source>
        <dbReference type="PROSITE" id="PS01124"/>
    </source>
</evidence>
<dbReference type="InterPro" id="IPR003313">
    <property type="entry name" value="AraC-bd"/>
</dbReference>
<dbReference type="SUPFAM" id="SSF51215">
    <property type="entry name" value="Regulatory protein AraC"/>
    <property type="match status" value="1"/>
</dbReference>
<keyword evidence="6" id="KW-1185">Reference proteome</keyword>
<comment type="caution">
    <text evidence="5">The sequence shown here is derived from an EMBL/GenBank/DDBJ whole genome shotgun (WGS) entry which is preliminary data.</text>
</comment>
<dbReference type="InterPro" id="IPR014710">
    <property type="entry name" value="RmlC-like_jellyroll"/>
</dbReference>
<dbReference type="PROSITE" id="PS01124">
    <property type="entry name" value="HTH_ARAC_FAMILY_2"/>
    <property type="match status" value="1"/>
</dbReference>
<gene>
    <name evidence="5" type="ORF">FHS18_003051</name>
</gene>
<dbReference type="Pfam" id="PF02311">
    <property type="entry name" value="AraC_binding"/>
    <property type="match status" value="1"/>
</dbReference>
<dbReference type="InterPro" id="IPR037923">
    <property type="entry name" value="HTH-like"/>
</dbReference>
<dbReference type="SMART" id="SM00342">
    <property type="entry name" value="HTH_ARAC"/>
    <property type="match status" value="1"/>
</dbReference>
<keyword evidence="5" id="KW-0413">Isomerase</keyword>
<dbReference type="Gene3D" id="1.10.10.60">
    <property type="entry name" value="Homeodomain-like"/>
    <property type="match status" value="2"/>
</dbReference>